<evidence type="ECO:0008006" key="3">
    <source>
        <dbReference type="Google" id="ProtNLM"/>
    </source>
</evidence>
<accession>A0A3L8D740</accession>
<organism evidence="1 2">
    <name type="scientific">Ooceraea biroi</name>
    <name type="common">Clonal raider ant</name>
    <name type="synonym">Cerapachys biroi</name>
    <dbReference type="NCBI Taxonomy" id="2015173"/>
    <lineage>
        <taxon>Eukaryota</taxon>
        <taxon>Metazoa</taxon>
        <taxon>Ecdysozoa</taxon>
        <taxon>Arthropoda</taxon>
        <taxon>Hexapoda</taxon>
        <taxon>Insecta</taxon>
        <taxon>Pterygota</taxon>
        <taxon>Neoptera</taxon>
        <taxon>Endopterygota</taxon>
        <taxon>Hymenoptera</taxon>
        <taxon>Apocrita</taxon>
        <taxon>Aculeata</taxon>
        <taxon>Formicoidea</taxon>
        <taxon>Formicidae</taxon>
        <taxon>Dorylinae</taxon>
        <taxon>Ooceraea</taxon>
    </lineage>
</organism>
<evidence type="ECO:0000313" key="2">
    <source>
        <dbReference type="Proteomes" id="UP000279307"/>
    </source>
</evidence>
<comment type="caution">
    <text evidence="1">The sequence shown here is derived from an EMBL/GenBank/DDBJ whole genome shotgun (WGS) entry which is preliminary data.</text>
</comment>
<protein>
    <recommendedName>
        <fullName evidence="3">Transposable element P transposase</fullName>
    </recommendedName>
</protein>
<evidence type="ECO:0000313" key="1">
    <source>
        <dbReference type="EMBL" id="RLU16041.1"/>
    </source>
</evidence>
<sequence>MGSENRGLWKVYGIGCSRDSDAVVSIEHPIRLDDRFFFLPDPVHLFKNIHIMLNSNKIIFLPPDILCSEKLTHPTVEMQHIDDVLEFELNVELKVAHRLKKTKLHCKNGFEKMKVGTARSVFNRRTEIARRRYAEHTGNAAYNTTAFFVGLVSRWFDLMSNRALKLAIGLKNVAAYEEAINHISKTAHVFRFMTIGVDEHWKPCQTGVIMACECMLRLQDYFLKERSYQFLLTSRFCQCYLENIFSAVRVRQPLPNPLQVKQNLRVIVLSQLCTNSINTSYENDDADIEEI</sequence>
<dbReference type="OrthoDB" id="6624120at2759"/>
<dbReference type="EMBL" id="QOIP01000012">
    <property type="protein sequence ID" value="RLU16041.1"/>
    <property type="molecule type" value="Genomic_DNA"/>
</dbReference>
<proteinExistence type="predicted"/>
<dbReference type="AlphaFoldDB" id="A0A3L8D740"/>
<reference evidence="1 2" key="1">
    <citation type="journal article" date="2018" name="Genome Res.">
        <title>The genomic architecture and molecular evolution of ant odorant receptors.</title>
        <authorList>
            <person name="McKenzie S.K."/>
            <person name="Kronauer D.J.C."/>
        </authorList>
    </citation>
    <scope>NUCLEOTIDE SEQUENCE [LARGE SCALE GENOMIC DNA]</scope>
    <source>
        <strain evidence="1">Clonal line C1</strain>
    </source>
</reference>
<dbReference type="Proteomes" id="UP000279307">
    <property type="component" value="Chromosome 12"/>
</dbReference>
<name>A0A3L8D740_OOCBI</name>
<gene>
    <name evidence="1" type="ORF">DMN91_011799</name>
</gene>